<comment type="catalytic activity">
    <reaction evidence="8">
        <text>tRNA(Tyr) + L-tyrosine + ATP = L-tyrosyl-tRNA(Tyr) + AMP + diphosphate + H(+)</text>
        <dbReference type="Rhea" id="RHEA:10220"/>
        <dbReference type="Rhea" id="RHEA-COMP:9706"/>
        <dbReference type="Rhea" id="RHEA-COMP:9707"/>
        <dbReference type="ChEBI" id="CHEBI:15378"/>
        <dbReference type="ChEBI" id="CHEBI:30616"/>
        <dbReference type="ChEBI" id="CHEBI:33019"/>
        <dbReference type="ChEBI" id="CHEBI:58315"/>
        <dbReference type="ChEBI" id="CHEBI:78442"/>
        <dbReference type="ChEBI" id="CHEBI:78536"/>
        <dbReference type="ChEBI" id="CHEBI:456215"/>
        <dbReference type="EC" id="6.1.1.1"/>
    </reaction>
</comment>
<keyword evidence="4 9" id="KW-0067">ATP-binding</keyword>
<dbReference type="Gene3D" id="3.40.50.620">
    <property type="entry name" value="HUPs"/>
    <property type="match status" value="1"/>
</dbReference>
<dbReference type="InterPro" id="IPR002307">
    <property type="entry name" value="Tyr-tRNA-ligase"/>
</dbReference>
<dbReference type="GO" id="GO:0005737">
    <property type="term" value="C:cytoplasm"/>
    <property type="evidence" value="ECO:0007669"/>
    <property type="project" value="TreeGrafter"/>
</dbReference>
<dbReference type="PANTHER" id="PTHR46264">
    <property type="entry name" value="TYROSINE-TRNA LIGASE"/>
    <property type="match status" value="1"/>
</dbReference>
<proteinExistence type="inferred from homology"/>
<keyword evidence="5 9" id="KW-0648">Protein biosynthesis</keyword>
<dbReference type="PANTHER" id="PTHR46264:SF4">
    <property type="entry name" value="TYROSINE--TRNA LIGASE, CYTOPLASMIC"/>
    <property type="match status" value="1"/>
</dbReference>
<feature type="region of interest" description="Disordered" evidence="10">
    <location>
        <begin position="286"/>
        <end position="305"/>
    </location>
</feature>
<comment type="caution">
    <text evidence="11">The sequence shown here is derived from an EMBL/GenBank/DDBJ whole genome shotgun (WGS) entry which is preliminary data.</text>
</comment>
<reference evidence="11 12" key="1">
    <citation type="submission" date="2019-09" db="EMBL/GenBank/DDBJ databases">
        <title>The hologenome of the rock-dwelling lichen Lasallia pustulata.</title>
        <authorList>
            <person name="Greshake Tzovaras B."/>
            <person name="Segers F."/>
            <person name="Bicker A."/>
            <person name="Dal Grande F."/>
            <person name="Otte J."/>
            <person name="Hankeln T."/>
            <person name="Schmitt I."/>
            <person name="Ebersberger I."/>
        </authorList>
    </citation>
    <scope>NUCLEOTIDE SEQUENCE [LARGE SCALE GENOMIC DNA]</scope>
    <source>
        <strain evidence="11">A1-1</strain>
    </source>
</reference>
<dbReference type="InterPro" id="IPR023617">
    <property type="entry name" value="Tyr-tRNA-ligase_arc/euk-type"/>
</dbReference>
<evidence type="ECO:0000256" key="6">
    <source>
        <dbReference type="ARBA" id="ARBA00023146"/>
    </source>
</evidence>
<evidence type="ECO:0000313" key="11">
    <source>
        <dbReference type="EMBL" id="KAA6412493.1"/>
    </source>
</evidence>
<keyword evidence="6 9" id="KW-0030">Aminoacyl-tRNA synthetase</keyword>
<dbReference type="SUPFAM" id="SSF52374">
    <property type="entry name" value="Nucleotidylyl transferase"/>
    <property type="match status" value="1"/>
</dbReference>
<dbReference type="PRINTS" id="PR01040">
    <property type="entry name" value="TRNASYNTHTYR"/>
</dbReference>
<evidence type="ECO:0000256" key="5">
    <source>
        <dbReference type="ARBA" id="ARBA00022917"/>
    </source>
</evidence>
<dbReference type="Gene3D" id="1.10.240.10">
    <property type="entry name" value="Tyrosyl-Transfer RNA Synthetase"/>
    <property type="match status" value="1"/>
</dbReference>
<evidence type="ECO:0000256" key="8">
    <source>
        <dbReference type="ARBA" id="ARBA00048248"/>
    </source>
</evidence>
<evidence type="ECO:0000256" key="1">
    <source>
        <dbReference type="ARBA" id="ARBA00013160"/>
    </source>
</evidence>
<gene>
    <name evidence="11" type="ORF">FRX48_03484</name>
</gene>
<dbReference type="EC" id="6.1.1.1" evidence="1"/>
<keyword evidence="2 9" id="KW-0436">Ligase</keyword>
<dbReference type="EMBL" id="VXIT01000005">
    <property type="protein sequence ID" value="KAA6412493.1"/>
    <property type="molecule type" value="Genomic_DNA"/>
</dbReference>
<organism evidence="11 12">
    <name type="scientific">Lasallia pustulata</name>
    <dbReference type="NCBI Taxonomy" id="136370"/>
    <lineage>
        <taxon>Eukaryota</taxon>
        <taxon>Fungi</taxon>
        <taxon>Dikarya</taxon>
        <taxon>Ascomycota</taxon>
        <taxon>Pezizomycotina</taxon>
        <taxon>Lecanoromycetes</taxon>
        <taxon>OSLEUM clade</taxon>
        <taxon>Umbilicariomycetidae</taxon>
        <taxon>Umbilicariales</taxon>
        <taxon>Umbilicariaceae</taxon>
        <taxon>Lasallia</taxon>
    </lineage>
</organism>
<dbReference type="InterPro" id="IPR014729">
    <property type="entry name" value="Rossmann-like_a/b/a_fold"/>
</dbReference>
<sequence>MAGLGSIEKRLDLITRRIAAEEIHGEDLIKAALAREGKSPKCLWVTSPTGKPHVGYFIPLLKFADFLKAGVEIVVVLLDVYSFLDNVKFPMEQVVQRMHYYRLTVMAALEAIGVPSSKVKFVQESSYHFDKQFIIDQWRLCTLVPQQVVRDAWDRSYNPSMLSPMLCPGLQTLAEEHLDIDFQFGGADQRGIFGFAERFLPELGYKRRAHMMNTMLPNLLGGKMSSSHPPNTKIMFLDSSEAVTKKISEAYNGEKSVNQNGVLASLRDILIPIGKLRLERLENRDDMRSAEAQDSPSNQPSFCAEDAPGDTVFSVKVEDGKNGSRYRHYRSFEAIEQDLAENKISPSELSGAVAAAFNQLLDPVRKAYAASEEWQEVDRLAYPTLE</sequence>
<dbReference type="Proteomes" id="UP000324767">
    <property type="component" value="Unassembled WGS sequence"/>
</dbReference>
<evidence type="ECO:0000256" key="9">
    <source>
        <dbReference type="RuleBase" id="RU363036"/>
    </source>
</evidence>
<evidence type="ECO:0000256" key="4">
    <source>
        <dbReference type="ARBA" id="ARBA00022840"/>
    </source>
</evidence>
<keyword evidence="3 9" id="KW-0547">Nucleotide-binding</keyword>
<dbReference type="InterPro" id="IPR002305">
    <property type="entry name" value="aa-tRNA-synth_Ic"/>
</dbReference>
<dbReference type="Pfam" id="PF00579">
    <property type="entry name" value="tRNA-synt_1b"/>
    <property type="match status" value="1"/>
</dbReference>
<dbReference type="OrthoDB" id="41238at2759"/>
<protein>
    <recommendedName>
        <fullName evidence="1">tyrosine--tRNA ligase</fullName>
        <ecNumber evidence="1">6.1.1.1</ecNumber>
    </recommendedName>
    <alternativeName>
        <fullName evidence="7">Tyrosyl-tRNA synthetase</fullName>
    </alternativeName>
</protein>
<evidence type="ECO:0000256" key="2">
    <source>
        <dbReference type="ARBA" id="ARBA00022598"/>
    </source>
</evidence>
<dbReference type="GO" id="GO:0006437">
    <property type="term" value="P:tyrosyl-tRNA aminoacylation"/>
    <property type="evidence" value="ECO:0007669"/>
    <property type="project" value="InterPro"/>
</dbReference>
<comment type="similarity">
    <text evidence="9">Belongs to the class-I aminoacyl-tRNA synthetase family.</text>
</comment>
<name>A0A5M8PUY0_9LECA</name>
<evidence type="ECO:0000256" key="3">
    <source>
        <dbReference type="ARBA" id="ARBA00022741"/>
    </source>
</evidence>
<feature type="compositionally biased region" description="Polar residues" evidence="10">
    <location>
        <begin position="292"/>
        <end position="301"/>
    </location>
</feature>
<dbReference type="AlphaFoldDB" id="A0A5M8PUY0"/>
<accession>A0A5M8PUY0</accession>
<dbReference type="GO" id="GO:0005524">
    <property type="term" value="F:ATP binding"/>
    <property type="evidence" value="ECO:0007669"/>
    <property type="project" value="UniProtKB-KW"/>
</dbReference>
<evidence type="ECO:0000256" key="10">
    <source>
        <dbReference type="SAM" id="MobiDB-lite"/>
    </source>
</evidence>
<dbReference type="InterPro" id="IPR050489">
    <property type="entry name" value="Tyr-tRNA_synthase"/>
</dbReference>
<evidence type="ECO:0000256" key="7">
    <source>
        <dbReference type="ARBA" id="ARBA00033323"/>
    </source>
</evidence>
<dbReference type="PIRSF" id="PIRSF006588">
    <property type="entry name" value="TyrRS_arch_euk"/>
    <property type="match status" value="1"/>
</dbReference>
<dbReference type="GO" id="GO:0004831">
    <property type="term" value="F:tyrosine-tRNA ligase activity"/>
    <property type="evidence" value="ECO:0007669"/>
    <property type="project" value="UniProtKB-EC"/>
</dbReference>
<evidence type="ECO:0000313" key="12">
    <source>
        <dbReference type="Proteomes" id="UP000324767"/>
    </source>
</evidence>